<keyword evidence="6" id="KW-0472">Membrane</keyword>
<feature type="transmembrane region" description="Helical" evidence="6">
    <location>
        <begin position="40"/>
        <end position="60"/>
    </location>
</feature>
<keyword evidence="6" id="KW-0812">Transmembrane</keyword>
<dbReference type="PANTHER" id="PTHR11062">
    <property type="entry name" value="EXOSTOSIN HEPARAN SULFATE GLYCOSYLTRANSFERASE -RELATED"/>
    <property type="match status" value="1"/>
</dbReference>
<keyword evidence="3" id="KW-0808">Transferase</keyword>
<keyword evidence="5" id="KW-0333">Golgi apparatus</keyword>
<evidence type="ECO:0000313" key="9">
    <source>
        <dbReference type="Proteomes" id="UP001443914"/>
    </source>
</evidence>
<keyword evidence="9" id="KW-1185">Reference proteome</keyword>
<dbReference type="GO" id="GO:0000139">
    <property type="term" value="C:Golgi membrane"/>
    <property type="evidence" value="ECO:0007669"/>
    <property type="project" value="UniProtKB-SubCell"/>
</dbReference>
<proteinExistence type="inferred from homology"/>
<gene>
    <name evidence="8" type="ORF">RND81_01G012000</name>
</gene>
<comment type="similarity">
    <text evidence="2">Belongs to the glycosyltransferase 47 family.</text>
</comment>
<evidence type="ECO:0000256" key="5">
    <source>
        <dbReference type="ARBA" id="ARBA00023034"/>
    </source>
</evidence>
<comment type="caution">
    <text evidence="8">The sequence shown here is derived from an EMBL/GenBank/DDBJ whole genome shotgun (WGS) entry which is preliminary data.</text>
</comment>
<keyword evidence="4" id="KW-0735">Signal-anchor</keyword>
<organism evidence="8 9">
    <name type="scientific">Saponaria officinalis</name>
    <name type="common">Common soapwort</name>
    <name type="synonym">Lychnis saponaria</name>
    <dbReference type="NCBI Taxonomy" id="3572"/>
    <lineage>
        <taxon>Eukaryota</taxon>
        <taxon>Viridiplantae</taxon>
        <taxon>Streptophyta</taxon>
        <taxon>Embryophyta</taxon>
        <taxon>Tracheophyta</taxon>
        <taxon>Spermatophyta</taxon>
        <taxon>Magnoliopsida</taxon>
        <taxon>eudicotyledons</taxon>
        <taxon>Gunneridae</taxon>
        <taxon>Pentapetalae</taxon>
        <taxon>Caryophyllales</taxon>
        <taxon>Caryophyllaceae</taxon>
        <taxon>Caryophylleae</taxon>
        <taxon>Saponaria</taxon>
    </lineage>
</organism>
<evidence type="ECO:0000256" key="4">
    <source>
        <dbReference type="ARBA" id="ARBA00022968"/>
    </source>
</evidence>
<reference evidence="8" key="1">
    <citation type="submission" date="2024-03" db="EMBL/GenBank/DDBJ databases">
        <title>WGS assembly of Saponaria officinalis var. Norfolk2.</title>
        <authorList>
            <person name="Jenkins J."/>
            <person name="Shu S."/>
            <person name="Grimwood J."/>
            <person name="Barry K."/>
            <person name="Goodstein D."/>
            <person name="Schmutz J."/>
            <person name="Leebens-Mack J."/>
            <person name="Osbourn A."/>
        </authorList>
    </citation>
    <scope>NUCLEOTIDE SEQUENCE [LARGE SCALE GENOMIC DNA]</scope>
    <source>
        <strain evidence="8">JIC</strain>
    </source>
</reference>
<dbReference type="AlphaFoldDB" id="A0AAW1NFA5"/>
<dbReference type="InterPro" id="IPR004263">
    <property type="entry name" value="Exostosin"/>
</dbReference>
<feature type="domain" description="Exostosin GT47" evidence="7">
    <location>
        <begin position="115"/>
        <end position="455"/>
    </location>
</feature>
<evidence type="ECO:0000256" key="6">
    <source>
        <dbReference type="SAM" id="Phobius"/>
    </source>
</evidence>
<comment type="subcellular location">
    <subcellularLocation>
        <location evidence="1">Golgi apparatus membrane</location>
        <topology evidence="1">Single-pass type II membrane protein</topology>
    </subcellularLocation>
</comment>
<name>A0AAW1NFA5_SAPOF</name>
<accession>A0AAW1NFA5</accession>
<dbReference type="PANTHER" id="PTHR11062:SF282">
    <property type="entry name" value="XYLOGLUCAN GALACTOSYLTRANSFERASE GT11-RELATED"/>
    <property type="match status" value="1"/>
</dbReference>
<dbReference type="Proteomes" id="UP001443914">
    <property type="component" value="Unassembled WGS sequence"/>
</dbReference>
<evidence type="ECO:0000256" key="2">
    <source>
        <dbReference type="ARBA" id="ARBA00010271"/>
    </source>
</evidence>
<sequence>MMISSRFSPKNNINSNTKTPFNKFYHIVGNNEKSVSVRNYCSSISWFIIITCSILSLFLACQNSSIFFRNHGNRSITVDVVRNALNRTVVPGVKSTVQKPAESSAEHSAGMSDECAGKYIYVLDLPSEFGTDLLENCSSLNPWTDACKLLANSGLGPRLNFSDDTVFSGHNWFNTDQWSLEVIFHNRLKQYNCLTDDYSEASAVYVPYYPGLDVGRYLWISNATLRDETSIKFAKHVSERPEWEKFGGRDHFLLAGRMTWDFSRGSENLSDVNGWGNRLLHLPEVKNMTTLMLESRPYIESEFAIPYPTYFHPSSQNEVRIWQENMRQKNRNYLFSFAGAPRPNMKDSIRNILIDQCLASKDENCKYVHTNPDVKPETIMGLFQTSDFCLQPPGDSLTRKSIFDTIIAGCIPVLFHPGSAYVQYVWHLPKDYSSYSVFIPMDELQQGNVSIEKKLLEIPKHKIREMREEVIKLIPKIVYANPNYKVEKFEDAFEVAIKGVLNRVKRLKIELKHDGV</sequence>
<keyword evidence="6" id="KW-1133">Transmembrane helix</keyword>
<dbReference type="InterPro" id="IPR040911">
    <property type="entry name" value="Exostosin_GT47"/>
</dbReference>
<dbReference type="Pfam" id="PF03016">
    <property type="entry name" value="Exostosin_GT47"/>
    <property type="match status" value="1"/>
</dbReference>
<keyword evidence="3" id="KW-0328">Glycosyltransferase</keyword>
<evidence type="ECO:0000256" key="1">
    <source>
        <dbReference type="ARBA" id="ARBA00004323"/>
    </source>
</evidence>
<dbReference type="EMBL" id="JBDFQZ010000001">
    <property type="protein sequence ID" value="KAK9755240.1"/>
    <property type="molecule type" value="Genomic_DNA"/>
</dbReference>
<protein>
    <recommendedName>
        <fullName evidence="7">Exostosin GT47 domain-containing protein</fullName>
    </recommendedName>
</protein>
<evidence type="ECO:0000313" key="8">
    <source>
        <dbReference type="EMBL" id="KAK9755240.1"/>
    </source>
</evidence>
<dbReference type="GO" id="GO:0016757">
    <property type="term" value="F:glycosyltransferase activity"/>
    <property type="evidence" value="ECO:0007669"/>
    <property type="project" value="UniProtKB-KW"/>
</dbReference>
<evidence type="ECO:0000256" key="3">
    <source>
        <dbReference type="ARBA" id="ARBA00022676"/>
    </source>
</evidence>
<evidence type="ECO:0000259" key="7">
    <source>
        <dbReference type="Pfam" id="PF03016"/>
    </source>
</evidence>